<dbReference type="Gene3D" id="3.90.1560.10">
    <property type="entry name" value="ComB-like"/>
    <property type="match status" value="1"/>
</dbReference>
<evidence type="ECO:0000256" key="1">
    <source>
        <dbReference type="ARBA" id="ARBA00021948"/>
    </source>
</evidence>
<keyword evidence="3" id="KW-1185">Reference proteome</keyword>
<proteinExistence type="predicted"/>
<sequence>MSSHRAQSSYQVRFEWGADGARAIADGVHAVVWVDELGVEQVPELGVEVVAGALRSADAVARWSLARQAELGGRFVIAVVAAGVRQSDGTLRFAVEDLLAAGAVIDAIAELGIDHQSPEAAAAASAYSGLRNATRHLVTASVSARELGGVQLELTPEPEVRRLR</sequence>
<dbReference type="InterPro" id="IPR005238">
    <property type="entry name" value="ComB-like"/>
</dbReference>
<reference evidence="2 3" key="1">
    <citation type="submission" date="2022-08" db="EMBL/GenBank/DDBJ databases">
        <authorList>
            <person name="Li F."/>
        </authorList>
    </citation>
    <scope>NUCLEOTIDE SEQUENCE [LARGE SCALE GENOMIC DNA]</scope>
    <source>
        <strain evidence="2 3">10F1B-8-1</strain>
    </source>
</reference>
<dbReference type="EMBL" id="JANTHX010000004">
    <property type="protein sequence ID" value="MCS0498609.1"/>
    <property type="molecule type" value="Genomic_DNA"/>
</dbReference>
<protein>
    <recommendedName>
        <fullName evidence="1">Probable 2-phosphosulfolactate phosphatase</fullName>
    </recommendedName>
</protein>
<dbReference type="Pfam" id="PF04029">
    <property type="entry name" value="2-ph_phosp"/>
    <property type="match status" value="1"/>
</dbReference>
<evidence type="ECO:0000313" key="3">
    <source>
        <dbReference type="Proteomes" id="UP001205337"/>
    </source>
</evidence>
<dbReference type="Proteomes" id="UP001205337">
    <property type="component" value="Unassembled WGS sequence"/>
</dbReference>
<dbReference type="SUPFAM" id="SSF142823">
    <property type="entry name" value="ComB-like"/>
    <property type="match status" value="1"/>
</dbReference>
<accession>A0ABT1ZD21</accession>
<organism evidence="2 3">
    <name type="scientific">Protaetiibacter mangrovi</name>
    <dbReference type="NCBI Taxonomy" id="2970926"/>
    <lineage>
        <taxon>Bacteria</taxon>
        <taxon>Bacillati</taxon>
        <taxon>Actinomycetota</taxon>
        <taxon>Actinomycetes</taxon>
        <taxon>Micrococcales</taxon>
        <taxon>Microbacteriaceae</taxon>
        <taxon>Protaetiibacter</taxon>
    </lineage>
</organism>
<comment type="caution">
    <text evidence="2">The sequence shown here is derived from an EMBL/GenBank/DDBJ whole genome shotgun (WGS) entry which is preliminary data.</text>
</comment>
<dbReference type="InterPro" id="IPR036702">
    <property type="entry name" value="ComB-like_sf"/>
</dbReference>
<dbReference type="RefSeq" id="WP_258797578.1">
    <property type="nucleotide sequence ID" value="NZ_JANTHX010000004.1"/>
</dbReference>
<evidence type="ECO:0000313" key="2">
    <source>
        <dbReference type="EMBL" id="MCS0498609.1"/>
    </source>
</evidence>
<name>A0ABT1ZD21_9MICO</name>
<gene>
    <name evidence="2" type="ORF">NUH29_03470</name>
</gene>